<evidence type="ECO:0000313" key="3">
    <source>
        <dbReference type="Proteomes" id="UP000008827"/>
    </source>
</evidence>
<reference evidence="1 2" key="1">
    <citation type="journal article" date="2010" name="Nature">
        <title>Genome sequence of the palaeopolyploid soybean.</title>
        <authorList>
            <person name="Schmutz J."/>
            <person name="Cannon S.B."/>
            <person name="Schlueter J."/>
            <person name="Ma J."/>
            <person name="Mitros T."/>
            <person name="Nelson W."/>
            <person name="Hyten D.L."/>
            <person name="Song Q."/>
            <person name="Thelen J.J."/>
            <person name="Cheng J."/>
            <person name="Xu D."/>
            <person name="Hellsten U."/>
            <person name="May G.D."/>
            <person name="Yu Y."/>
            <person name="Sakurai T."/>
            <person name="Umezawa T."/>
            <person name="Bhattacharyya M.K."/>
            <person name="Sandhu D."/>
            <person name="Valliyodan B."/>
            <person name="Lindquist E."/>
            <person name="Peto M."/>
            <person name="Grant D."/>
            <person name="Shu S."/>
            <person name="Goodstein D."/>
            <person name="Barry K."/>
            <person name="Futrell-Griggs M."/>
            <person name="Abernathy B."/>
            <person name="Du J."/>
            <person name="Tian Z."/>
            <person name="Zhu L."/>
            <person name="Gill N."/>
            <person name="Joshi T."/>
            <person name="Libault M."/>
            <person name="Sethuraman A."/>
            <person name="Zhang X.-C."/>
            <person name="Shinozaki K."/>
            <person name="Nguyen H.T."/>
            <person name="Wing R.A."/>
            <person name="Cregan P."/>
            <person name="Specht J."/>
            <person name="Grimwood J."/>
            <person name="Rokhsar D."/>
            <person name="Stacey G."/>
            <person name="Shoemaker R.C."/>
            <person name="Jackson S.A."/>
        </authorList>
    </citation>
    <scope>NUCLEOTIDE SEQUENCE</scope>
    <source>
        <strain evidence="2">cv. Williams 82</strain>
        <tissue evidence="1">Callus</tissue>
    </source>
</reference>
<dbReference type="PANTHER" id="PTHR47481">
    <property type="match status" value="1"/>
</dbReference>
<dbReference type="Gramene" id="KRH07430">
    <property type="protein sequence ID" value="KRH07430"/>
    <property type="gene ID" value="GLYMA_16G088500"/>
</dbReference>
<organism evidence="1">
    <name type="scientific">Glycine max</name>
    <name type="common">Soybean</name>
    <name type="synonym">Glycine hispida</name>
    <dbReference type="NCBI Taxonomy" id="3847"/>
    <lineage>
        <taxon>Eukaryota</taxon>
        <taxon>Viridiplantae</taxon>
        <taxon>Streptophyta</taxon>
        <taxon>Embryophyta</taxon>
        <taxon>Tracheophyta</taxon>
        <taxon>Spermatophyta</taxon>
        <taxon>Magnoliopsida</taxon>
        <taxon>eudicotyledons</taxon>
        <taxon>Gunneridae</taxon>
        <taxon>Pentapetalae</taxon>
        <taxon>rosids</taxon>
        <taxon>fabids</taxon>
        <taxon>Fabales</taxon>
        <taxon>Fabaceae</taxon>
        <taxon>Papilionoideae</taxon>
        <taxon>50 kb inversion clade</taxon>
        <taxon>NPAAA clade</taxon>
        <taxon>indigoferoid/millettioid clade</taxon>
        <taxon>Phaseoleae</taxon>
        <taxon>Glycine</taxon>
        <taxon>Glycine subgen. Soja</taxon>
    </lineage>
</organism>
<dbReference type="AlphaFoldDB" id="A0A0R0FN86"/>
<evidence type="ECO:0000313" key="1">
    <source>
        <dbReference type="EMBL" id="KRH07430.1"/>
    </source>
</evidence>
<accession>A0A0R0FN86</accession>
<proteinExistence type="predicted"/>
<dbReference type="Pfam" id="PF14223">
    <property type="entry name" value="Retrotran_gag_2"/>
    <property type="match status" value="1"/>
</dbReference>
<sequence length="209" mass="23583">MANTSPSLLALANTTNSNLNLQIPSTNIKLERDKYSLWRSTIISALETFELESFILNPAPLMQTHIVTISDGVSTNEPNPDFVLWKKCDRFVLLWIKSTLSERALSLVTRARRMAMKVQLQTLTKGYLSMLEYIEHKHSIADSLAENLHPISDEDLIGYILSGLDSSYSAFSTAFMMKSDDVFVDDLAGLLLQEEARLEQEHKDDKNSI</sequence>
<reference evidence="1" key="3">
    <citation type="submission" date="2018-07" db="EMBL/GenBank/DDBJ databases">
        <title>WGS assembly of Glycine max.</title>
        <authorList>
            <person name="Schmutz J."/>
            <person name="Cannon S."/>
            <person name="Schlueter J."/>
            <person name="Ma J."/>
            <person name="Mitros T."/>
            <person name="Nelson W."/>
            <person name="Hyten D."/>
            <person name="Song Q."/>
            <person name="Thelen J."/>
            <person name="Cheng J."/>
            <person name="Xu D."/>
            <person name="Hellsten U."/>
            <person name="May G."/>
            <person name="Yu Y."/>
            <person name="Sakurai T."/>
            <person name="Umezawa T."/>
            <person name="Bhattacharyya M."/>
            <person name="Sandhu D."/>
            <person name="Valliyodan B."/>
            <person name="Lindquist E."/>
            <person name="Peto M."/>
            <person name="Grant D."/>
            <person name="Shu S."/>
            <person name="Goodstein D."/>
            <person name="Barry K."/>
            <person name="Futrell-Griggs M."/>
            <person name="Abernathy B."/>
            <person name="Du J."/>
            <person name="Tian Z."/>
            <person name="Zhu L."/>
            <person name="Gill N."/>
            <person name="Joshi T."/>
            <person name="Libault M."/>
            <person name="Sethuraman A."/>
            <person name="Zhang X."/>
            <person name="Shinozaki K."/>
            <person name="Nguyen H."/>
            <person name="Wing R."/>
            <person name="Cregan P."/>
            <person name="Specht J."/>
            <person name="Grimwood J."/>
            <person name="Rokhsar D."/>
            <person name="Stacey G."/>
            <person name="Shoemaker R."/>
            <person name="Jackson S."/>
        </authorList>
    </citation>
    <scope>NUCLEOTIDE SEQUENCE</scope>
    <source>
        <tissue evidence="1">Callus</tissue>
    </source>
</reference>
<reference evidence="2" key="2">
    <citation type="submission" date="2018-02" db="UniProtKB">
        <authorList>
            <consortium name="EnsemblPlants"/>
        </authorList>
    </citation>
    <scope>IDENTIFICATION</scope>
    <source>
        <strain evidence="2">Williams 82</strain>
    </source>
</reference>
<name>A0A0R0FN86_SOYBN</name>
<dbReference type="Proteomes" id="UP000008827">
    <property type="component" value="Chromosome 16"/>
</dbReference>
<evidence type="ECO:0000313" key="2">
    <source>
        <dbReference type="EnsemblPlants" id="KRH07430"/>
    </source>
</evidence>
<dbReference type="EnsemblPlants" id="KRH07430">
    <property type="protein sequence ID" value="KRH07430"/>
    <property type="gene ID" value="GLYMA_16G088500"/>
</dbReference>
<dbReference type="InParanoid" id="A0A0R0FN86"/>
<dbReference type="OMA" id="MEEDIAC"/>
<evidence type="ECO:0008006" key="4">
    <source>
        <dbReference type="Google" id="ProtNLM"/>
    </source>
</evidence>
<dbReference type="PANTHER" id="PTHR47481:SF28">
    <property type="entry name" value="RETROTRANSPOSON COPIA-LIKE N-TERMINAL DOMAIN-CONTAINING PROTEIN"/>
    <property type="match status" value="1"/>
</dbReference>
<gene>
    <name evidence="1" type="ORF">GLYMA_16G088500</name>
</gene>
<dbReference type="EMBL" id="CM000849">
    <property type="protein sequence ID" value="KRH07430.1"/>
    <property type="molecule type" value="Genomic_DNA"/>
</dbReference>
<protein>
    <recommendedName>
        <fullName evidence="4">Retrotransposon Copia-like N-terminal domain-containing protein</fullName>
    </recommendedName>
</protein>
<keyword evidence="3" id="KW-1185">Reference proteome</keyword>